<dbReference type="AlphaFoldDB" id="A0A212JG61"/>
<organism evidence="2">
    <name type="scientific">uncultured Dysgonomonas sp</name>
    <dbReference type="NCBI Taxonomy" id="206096"/>
    <lineage>
        <taxon>Bacteria</taxon>
        <taxon>Pseudomonadati</taxon>
        <taxon>Bacteroidota</taxon>
        <taxon>Bacteroidia</taxon>
        <taxon>Bacteroidales</taxon>
        <taxon>Dysgonomonadaceae</taxon>
        <taxon>Dysgonomonas</taxon>
        <taxon>environmental samples</taxon>
    </lineage>
</organism>
<dbReference type="EMBL" id="FLUM01000001">
    <property type="protein sequence ID" value="SBV98429.1"/>
    <property type="molecule type" value="Genomic_DNA"/>
</dbReference>
<name>A0A212JG61_9BACT</name>
<evidence type="ECO:0000256" key="1">
    <source>
        <dbReference type="SAM" id="SignalP"/>
    </source>
</evidence>
<sequence length="231" mass="25865">MRKIKVFFTLLLVVIGLPFLATCQGTIEDEPDNMTKTSLSEDELMSIYKDYVYFDTDIFVLKLSKTDALKKGVSPDQYNSIIINLEEMNSFLKGHLEGLKEGKIEILTFPEERVLNKSKIDSRIVLDKNSEFILDRTTKSTYEVQAPNGQISYGFAQMPGGAYACKLGGYTKCMGGIYKVGFTSTYATVETGVRVGFWPANPKEFNIHAQYGFAGKVTVSGTCDCWGWVSW</sequence>
<keyword evidence="1" id="KW-0732">Signal</keyword>
<gene>
    <name evidence="2" type="ORF">KL86DYS1_12170</name>
</gene>
<feature type="chain" id="PRO_5012962275" description="DUF4848 domain-containing protein" evidence="1">
    <location>
        <begin position="22"/>
        <end position="231"/>
    </location>
</feature>
<accession>A0A212JG61</accession>
<protein>
    <recommendedName>
        <fullName evidence="3">DUF4848 domain-containing protein</fullName>
    </recommendedName>
</protein>
<dbReference type="RefSeq" id="WP_296940798.1">
    <property type="nucleotide sequence ID" value="NZ_LT599032.1"/>
</dbReference>
<evidence type="ECO:0000313" key="2">
    <source>
        <dbReference type="EMBL" id="SBV98429.1"/>
    </source>
</evidence>
<evidence type="ECO:0008006" key="3">
    <source>
        <dbReference type="Google" id="ProtNLM"/>
    </source>
</evidence>
<reference evidence="2" key="1">
    <citation type="submission" date="2016-04" db="EMBL/GenBank/DDBJ databases">
        <authorList>
            <person name="Evans L.H."/>
            <person name="Alamgir A."/>
            <person name="Owens N."/>
            <person name="Weber N.D."/>
            <person name="Virtaneva K."/>
            <person name="Barbian K."/>
            <person name="Babar A."/>
            <person name="Rosenke K."/>
        </authorList>
    </citation>
    <scope>NUCLEOTIDE SEQUENCE</scope>
    <source>
        <strain evidence="2">86-1</strain>
    </source>
</reference>
<proteinExistence type="predicted"/>
<feature type="signal peptide" evidence="1">
    <location>
        <begin position="1"/>
        <end position="21"/>
    </location>
</feature>